<gene>
    <name evidence="2" type="primary">Dsec\GM19118</name>
    <name evidence="2" type="ORF">Dsec_GM19118</name>
</gene>
<name>B4I9A8_DROSE</name>
<organism evidence="3">
    <name type="scientific">Drosophila sechellia</name>
    <name type="common">Fruit fly</name>
    <dbReference type="NCBI Taxonomy" id="7238"/>
    <lineage>
        <taxon>Eukaryota</taxon>
        <taxon>Metazoa</taxon>
        <taxon>Ecdysozoa</taxon>
        <taxon>Arthropoda</taxon>
        <taxon>Hexapoda</taxon>
        <taxon>Insecta</taxon>
        <taxon>Pterygota</taxon>
        <taxon>Neoptera</taxon>
        <taxon>Endopterygota</taxon>
        <taxon>Diptera</taxon>
        <taxon>Brachycera</taxon>
        <taxon>Muscomorpha</taxon>
        <taxon>Ephydroidea</taxon>
        <taxon>Drosophilidae</taxon>
        <taxon>Drosophila</taxon>
        <taxon>Sophophora</taxon>
    </lineage>
</organism>
<feature type="compositionally biased region" description="Low complexity" evidence="1">
    <location>
        <begin position="38"/>
        <end position="55"/>
    </location>
</feature>
<evidence type="ECO:0000256" key="1">
    <source>
        <dbReference type="SAM" id="MobiDB-lite"/>
    </source>
</evidence>
<dbReference type="AlphaFoldDB" id="B4I9A8"/>
<dbReference type="EMBL" id="CH480825">
    <property type="protein sequence ID" value="EDW43789.1"/>
    <property type="molecule type" value="Genomic_DNA"/>
</dbReference>
<protein>
    <submittedName>
        <fullName evidence="2">GM19118</fullName>
    </submittedName>
</protein>
<proteinExistence type="predicted"/>
<dbReference type="Proteomes" id="UP000001292">
    <property type="component" value="Unassembled WGS sequence"/>
</dbReference>
<evidence type="ECO:0000313" key="3">
    <source>
        <dbReference type="Proteomes" id="UP000001292"/>
    </source>
</evidence>
<dbReference type="PhylomeDB" id="B4I9A8"/>
<feature type="compositionally biased region" description="Basic residues" evidence="1">
    <location>
        <begin position="16"/>
        <end position="29"/>
    </location>
</feature>
<evidence type="ECO:0000313" key="2">
    <source>
        <dbReference type="EMBL" id="EDW43789.1"/>
    </source>
</evidence>
<feature type="region of interest" description="Disordered" evidence="1">
    <location>
        <begin position="400"/>
        <end position="426"/>
    </location>
</feature>
<keyword evidence="3" id="KW-1185">Reference proteome</keyword>
<dbReference type="OMA" id="KPIVPYD"/>
<feature type="region of interest" description="Disordered" evidence="1">
    <location>
        <begin position="316"/>
        <end position="350"/>
    </location>
</feature>
<sequence length="426" mass="48033">MPICNAEEDRSEIQKRHAPKQPIRFRIRKTERSGSNGPTAATPTPTPSAATTTVASSATRFAKPIVPYDLELGLRPIPYVLHHLILLFIVLINDVHGILQPSGYDDDTSPLPLRLDDLERDHLQQLDLNRPPLLPNHYEWHPDVAASLPPSYIQEAAQRDRERERDLERNRRLEELRQLQQQHQQLSSGYAFPVHLPVVPQLPRPTPTPSAATTTVASSGTRFAKPIVPYDLELGLRPIPYVTSNALPLPVPRPLPTPHARAPFIYGFTGQGNRAASHKLPVQPLLVQQSKQFAYAPAQPPQRHYANGPRVPLPYPPSFVSFTTRRPGSERSRPFRPSQPDPTPDLFAGRSSKSLIDSYIPSWEVLRLIRQHQPQQGFTPIARQTLAYPAPAHLRLYKRDSQEDRSRIVKKSLRQPGKLKETLPEP</sequence>
<accession>B4I9A8</accession>
<dbReference type="HOGENOM" id="CLU_804806_0_0_1"/>
<feature type="region of interest" description="Disordered" evidence="1">
    <location>
        <begin position="1"/>
        <end position="55"/>
    </location>
</feature>
<reference evidence="2 3" key="1">
    <citation type="journal article" date="2007" name="Nature">
        <title>Evolution of genes and genomes on the Drosophila phylogeny.</title>
        <authorList>
            <consortium name="Drosophila 12 Genomes Consortium"/>
            <person name="Clark A.G."/>
            <person name="Eisen M.B."/>
            <person name="Smith D.R."/>
            <person name="Bergman C.M."/>
            <person name="Oliver B."/>
            <person name="Markow T.A."/>
            <person name="Kaufman T.C."/>
            <person name="Kellis M."/>
            <person name="Gelbart W."/>
            <person name="Iyer V.N."/>
            <person name="Pollard D.A."/>
            <person name="Sackton T.B."/>
            <person name="Larracuente A.M."/>
            <person name="Singh N.D."/>
            <person name="Abad J.P."/>
            <person name="Abt D.N."/>
            <person name="Adryan B."/>
            <person name="Aguade M."/>
            <person name="Akashi H."/>
            <person name="Anderson W.W."/>
            <person name="Aquadro C.F."/>
            <person name="Ardell D.H."/>
            <person name="Arguello R."/>
            <person name="Artieri C.G."/>
            <person name="Barbash D.A."/>
            <person name="Barker D."/>
            <person name="Barsanti P."/>
            <person name="Batterham P."/>
            <person name="Batzoglou S."/>
            <person name="Begun D."/>
            <person name="Bhutkar A."/>
            <person name="Blanco E."/>
            <person name="Bosak S.A."/>
            <person name="Bradley R.K."/>
            <person name="Brand A.D."/>
            <person name="Brent M.R."/>
            <person name="Brooks A.N."/>
            <person name="Brown R.H."/>
            <person name="Butlin R.K."/>
            <person name="Caggese C."/>
            <person name="Calvi B.R."/>
            <person name="Bernardo de Carvalho A."/>
            <person name="Caspi A."/>
            <person name="Castrezana S."/>
            <person name="Celniker S.E."/>
            <person name="Chang J.L."/>
            <person name="Chapple C."/>
            <person name="Chatterji S."/>
            <person name="Chinwalla A."/>
            <person name="Civetta A."/>
            <person name="Clifton S.W."/>
            <person name="Comeron J.M."/>
            <person name="Costello J.C."/>
            <person name="Coyne J.A."/>
            <person name="Daub J."/>
            <person name="David R.G."/>
            <person name="Delcher A.L."/>
            <person name="Delehaunty K."/>
            <person name="Do C.B."/>
            <person name="Ebling H."/>
            <person name="Edwards K."/>
            <person name="Eickbush T."/>
            <person name="Evans J.D."/>
            <person name="Filipski A."/>
            <person name="Findeiss S."/>
            <person name="Freyhult E."/>
            <person name="Fulton L."/>
            <person name="Fulton R."/>
            <person name="Garcia A.C."/>
            <person name="Gardiner A."/>
            <person name="Garfield D.A."/>
            <person name="Garvin B.E."/>
            <person name="Gibson G."/>
            <person name="Gilbert D."/>
            <person name="Gnerre S."/>
            <person name="Godfrey J."/>
            <person name="Good R."/>
            <person name="Gotea V."/>
            <person name="Gravely B."/>
            <person name="Greenberg A.J."/>
            <person name="Griffiths-Jones S."/>
            <person name="Gross S."/>
            <person name="Guigo R."/>
            <person name="Gustafson E.A."/>
            <person name="Haerty W."/>
            <person name="Hahn M.W."/>
            <person name="Halligan D.L."/>
            <person name="Halpern A.L."/>
            <person name="Halter G.M."/>
            <person name="Han M.V."/>
            <person name="Heger A."/>
            <person name="Hillier L."/>
            <person name="Hinrichs A.S."/>
            <person name="Holmes I."/>
            <person name="Hoskins R.A."/>
            <person name="Hubisz M.J."/>
            <person name="Hultmark D."/>
            <person name="Huntley M.A."/>
            <person name="Jaffe D.B."/>
            <person name="Jagadeeshan S."/>
            <person name="Jeck W.R."/>
            <person name="Johnson J."/>
            <person name="Jones C.D."/>
            <person name="Jordan W.C."/>
            <person name="Karpen G.H."/>
            <person name="Kataoka E."/>
            <person name="Keightley P.D."/>
            <person name="Kheradpour P."/>
            <person name="Kirkness E.F."/>
            <person name="Koerich L.B."/>
            <person name="Kristiansen K."/>
            <person name="Kudrna D."/>
            <person name="Kulathinal R.J."/>
            <person name="Kumar S."/>
            <person name="Kwok R."/>
            <person name="Lander E."/>
            <person name="Langley C.H."/>
            <person name="Lapoint R."/>
            <person name="Lazzaro B.P."/>
            <person name="Lee S.J."/>
            <person name="Levesque L."/>
            <person name="Li R."/>
            <person name="Lin C.F."/>
            <person name="Lin M.F."/>
            <person name="Lindblad-Toh K."/>
            <person name="Llopart A."/>
            <person name="Long M."/>
            <person name="Low L."/>
            <person name="Lozovsky E."/>
            <person name="Lu J."/>
            <person name="Luo M."/>
            <person name="Machado C.A."/>
            <person name="Makalowski W."/>
            <person name="Marzo M."/>
            <person name="Matsuda M."/>
            <person name="Matzkin L."/>
            <person name="McAllister B."/>
            <person name="McBride C.S."/>
            <person name="McKernan B."/>
            <person name="McKernan K."/>
            <person name="Mendez-Lago M."/>
            <person name="Minx P."/>
            <person name="Mollenhauer M.U."/>
            <person name="Montooth K."/>
            <person name="Mount S.M."/>
            <person name="Mu X."/>
            <person name="Myers E."/>
            <person name="Negre B."/>
            <person name="Newfeld S."/>
            <person name="Nielsen R."/>
            <person name="Noor M.A."/>
            <person name="O'Grady P."/>
            <person name="Pachter L."/>
            <person name="Papaceit M."/>
            <person name="Parisi M.J."/>
            <person name="Parisi M."/>
            <person name="Parts L."/>
            <person name="Pedersen J.S."/>
            <person name="Pesole G."/>
            <person name="Phillippy A.M."/>
            <person name="Ponting C.P."/>
            <person name="Pop M."/>
            <person name="Porcelli D."/>
            <person name="Powell J.R."/>
            <person name="Prohaska S."/>
            <person name="Pruitt K."/>
            <person name="Puig M."/>
            <person name="Quesneville H."/>
            <person name="Ram K.R."/>
            <person name="Rand D."/>
            <person name="Rasmussen M.D."/>
            <person name="Reed L.K."/>
            <person name="Reenan R."/>
            <person name="Reily A."/>
            <person name="Remington K.A."/>
            <person name="Rieger T.T."/>
            <person name="Ritchie M.G."/>
            <person name="Robin C."/>
            <person name="Rogers Y.H."/>
            <person name="Rohde C."/>
            <person name="Rozas J."/>
            <person name="Rubenfield M.J."/>
            <person name="Ruiz A."/>
            <person name="Russo S."/>
            <person name="Salzberg S.L."/>
            <person name="Sanchez-Gracia A."/>
            <person name="Saranga D.J."/>
            <person name="Sato H."/>
            <person name="Schaeffer S.W."/>
            <person name="Schatz M.C."/>
            <person name="Schlenke T."/>
            <person name="Schwartz R."/>
            <person name="Segarra C."/>
            <person name="Singh R.S."/>
            <person name="Sirot L."/>
            <person name="Sirota M."/>
            <person name="Sisneros N.B."/>
            <person name="Smith C.D."/>
            <person name="Smith T.F."/>
            <person name="Spieth J."/>
            <person name="Stage D.E."/>
            <person name="Stark A."/>
            <person name="Stephan W."/>
            <person name="Strausberg R.L."/>
            <person name="Strempel S."/>
            <person name="Sturgill D."/>
            <person name="Sutton G."/>
            <person name="Sutton G.G."/>
            <person name="Tao W."/>
            <person name="Teichmann S."/>
            <person name="Tobari Y.N."/>
            <person name="Tomimura Y."/>
            <person name="Tsolas J.M."/>
            <person name="Valente V.L."/>
            <person name="Venter E."/>
            <person name="Venter J.C."/>
            <person name="Vicario S."/>
            <person name="Vieira F.G."/>
            <person name="Vilella A.J."/>
            <person name="Villasante A."/>
            <person name="Walenz B."/>
            <person name="Wang J."/>
            <person name="Wasserman M."/>
            <person name="Watts T."/>
            <person name="Wilson D."/>
            <person name="Wilson R.K."/>
            <person name="Wing R.A."/>
            <person name="Wolfner M.F."/>
            <person name="Wong A."/>
            <person name="Wong G.K."/>
            <person name="Wu C.I."/>
            <person name="Wu G."/>
            <person name="Yamamoto D."/>
            <person name="Yang H.P."/>
            <person name="Yang S.P."/>
            <person name="Yorke J.A."/>
            <person name="Yoshida K."/>
            <person name="Zdobnov E."/>
            <person name="Zhang P."/>
            <person name="Zhang Y."/>
            <person name="Zimin A.V."/>
            <person name="Baldwin J."/>
            <person name="Abdouelleil A."/>
            <person name="Abdulkadir J."/>
            <person name="Abebe A."/>
            <person name="Abera B."/>
            <person name="Abreu J."/>
            <person name="Acer S.C."/>
            <person name="Aftuck L."/>
            <person name="Alexander A."/>
            <person name="An P."/>
            <person name="Anderson E."/>
            <person name="Anderson S."/>
            <person name="Arachi H."/>
            <person name="Azer M."/>
            <person name="Bachantsang P."/>
            <person name="Barry A."/>
            <person name="Bayul T."/>
            <person name="Berlin A."/>
            <person name="Bessette D."/>
            <person name="Bloom T."/>
            <person name="Blye J."/>
            <person name="Boguslavskiy L."/>
            <person name="Bonnet C."/>
            <person name="Boukhgalter B."/>
            <person name="Bourzgui I."/>
            <person name="Brown A."/>
            <person name="Cahill P."/>
            <person name="Channer S."/>
            <person name="Cheshatsang Y."/>
            <person name="Chuda L."/>
            <person name="Citroen M."/>
            <person name="Collymore A."/>
            <person name="Cooke P."/>
            <person name="Costello M."/>
            <person name="D'Aco K."/>
            <person name="Daza R."/>
            <person name="De Haan G."/>
            <person name="DeGray S."/>
            <person name="DeMaso C."/>
            <person name="Dhargay N."/>
            <person name="Dooley K."/>
            <person name="Dooley E."/>
            <person name="Doricent M."/>
            <person name="Dorje P."/>
            <person name="Dorjee K."/>
            <person name="Dupes A."/>
            <person name="Elong R."/>
            <person name="Falk J."/>
            <person name="Farina A."/>
            <person name="Faro S."/>
            <person name="Ferguson D."/>
            <person name="Fisher S."/>
            <person name="Foley C.D."/>
            <person name="Franke A."/>
            <person name="Friedrich D."/>
            <person name="Gadbois L."/>
            <person name="Gearin G."/>
            <person name="Gearin C.R."/>
            <person name="Giannoukos G."/>
            <person name="Goode T."/>
            <person name="Graham J."/>
            <person name="Grandbois E."/>
            <person name="Grewal S."/>
            <person name="Gyaltsen K."/>
            <person name="Hafez N."/>
            <person name="Hagos B."/>
            <person name="Hall J."/>
            <person name="Henson C."/>
            <person name="Hollinger A."/>
            <person name="Honan T."/>
            <person name="Huard M.D."/>
            <person name="Hughes L."/>
            <person name="Hurhula B."/>
            <person name="Husby M.E."/>
            <person name="Kamat A."/>
            <person name="Kanga B."/>
            <person name="Kashin S."/>
            <person name="Khazanovich D."/>
            <person name="Kisner P."/>
            <person name="Lance K."/>
            <person name="Lara M."/>
            <person name="Lee W."/>
            <person name="Lennon N."/>
            <person name="Letendre F."/>
            <person name="LeVine R."/>
            <person name="Lipovsky A."/>
            <person name="Liu X."/>
            <person name="Liu J."/>
            <person name="Liu S."/>
            <person name="Lokyitsang T."/>
            <person name="Lokyitsang Y."/>
            <person name="Lubonja R."/>
            <person name="Lui A."/>
            <person name="MacDonald P."/>
            <person name="Magnisalis V."/>
            <person name="Maru K."/>
            <person name="Matthews C."/>
            <person name="McCusker W."/>
            <person name="McDonough S."/>
            <person name="Mehta T."/>
            <person name="Meldrim J."/>
            <person name="Meneus L."/>
            <person name="Mihai O."/>
            <person name="Mihalev A."/>
            <person name="Mihova T."/>
            <person name="Mittelman R."/>
            <person name="Mlenga V."/>
            <person name="Montmayeur A."/>
            <person name="Mulrain L."/>
            <person name="Navidi A."/>
            <person name="Naylor J."/>
            <person name="Negash T."/>
            <person name="Nguyen T."/>
            <person name="Nguyen N."/>
            <person name="Nicol R."/>
            <person name="Norbu C."/>
            <person name="Norbu N."/>
            <person name="Novod N."/>
            <person name="O'Neill B."/>
            <person name="Osman S."/>
            <person name="Markiewicz E."/>
            <person name="Oyono O.L."/>
            <person name="Patti C."/>
            <person name="Phunkhang P."/>
            <person name="Pierre F."/>
            <person name="Priest M."/>
            <person name="Raghuraman S."/>
            <person name="Rege F."/>
            <person name="Reyes R."/>
            <person name="Rise C."/>
            <person name="Rogov P."/>
            <person name="Ross K."/>
            <person name="Ryan E."/>
            <person name="Settipalli S."/>
            <person name="Shea T."/>
            <person name="Sherpa N."/>
            <person name="Shi L."/>
            <person name="Shih D."/>
            <person name="Sparrow T."/>
            <person name="Spaulding J."/>
            <person name="Stalker J."/>
            <person name="Stange-Thomann N."/>
            <person name="Stavropoulos S."/>
            <person name="Stone C."/>
            <person name="Strader C."/>
            <person name="Tesfaye S."/>
            <person name="Thomson T."/>
            <person name="Thoulutsang Y."/>
            <person name="Thoulutsang D."/>
            <person name="Topham K."/>
            <person name="Topping I."/>
            <person name="Tsamla T."/>
            <person name="Vassiliev H."/>
            <person name="Vo A."/>
            <person name="Wangchuk T."/>
            <person name="Wangdi T."/>
            <person name="Weiand M."/>
            <person name="Wilkinson J."/>
            <person name="Wilson A."/>
            <person name="Yadav S."/>
            <person name="Young G."/>
            <person name="Yu Q."/>
            <person name="Zembek L."/>
            <person name="Zhong D."/>
            <person name="Zimmer A."/>
            <person name="Zwirko Z."/>
            <person name="Jaffe D.B."/>
            <person name="Alvarez P."/>
            <person name="Brockman W."/>
            <person name="Butler J."/>
            <person name="Chin C."/>
            <person name="Gnerre S."/>
            <person name="Grabherr M."/>
            <person name="Kleber M."/>
            <person name="Mauceli E."/>
            <person name="MacCallum I."/>
        </authorList>
    </citation>
    <scope>NUCLEOTIDE SEQUENCE [LARGE SCALE GENOMIC DNA]</scope>
    <source>
        <strain evidence="3">Rob3c / Tucson 14021-0248.25</strain>
    </source>
</reference>